<evidence type="ECO:0000256" key="1">
    <source>
        <dbReference type="ARBA" id="ARBA00037883"/>
    </source>
</evidence>
<name>A0A3R7LD01_9TRYP</name>
<dbReference type="PANTHER" id="PTHR22603:SF66">
    <property type="entry name" value="ETHANOLAMINE KINASE"/>
    <property type="match status" value="1"/>
</dbReference>
<dbReference type="Pfam" id="PF01633">
    <property type="entry name" value="Choline_kinase"/>
    <property type="match status" value="1"/>
</dbReference>
<evidence type="ECO:0000256" key="3">
    <source>
        <dbReference type="ARBA" id="ARBA00038874"/>
    </source>
</evidence>
<accession>A0A3R7LD01</accession>
<dbReference type="AlphaFoldDB" id="A0A3R7LD01"/>
<dbReference type="GeneID" id="40315476"/>
<gene>
    <name evidence="5" type="ORF">Tco025E_01865</name>
</gene>
<evidence type="ECO:0000256" key="2">
    <source>
        <dbReference type="ARBA" id="ARBA00038211"/>
    </source>
</evidence>
<comment type="caution">
    <text evidence="5">The sequence shown here is derived from an EMBL/GenBank/DDBJ whole genome shotgun (WGS) entry which is preliminary data.</text>
</comment>
<feature type="region of interest" description="Disordered" evidence="4">
    <location>
        <begin position="62"/>
        <end position="83"/>
    </location>
</feature>
<dbReference type="EMBL" id="MKKU01000067">
    <property type="protein sequence ID" value="RNF25899.1"/>
    <property type="molecule type" value="Genomic_DNA"/>
</dbReference>
<organism evidence="5 6">
    <name type="scientific">Trypanosoma conorhini</name>
    <dbReference type="NCBI Taxonomy" id="83891"/>
    <lineage>
        <taxon>Eukaryota</taxon>
        <taxon>Discoba</taxon>
        <taxon>Euglenozoa</taxon>
        <taxon>Kinetoplastea</taxon>
        <taxon>Metakinetoplastina</taxon>
        <taxon>Trypanosomatida</taxon>
        <taxon>Trypanosomatidae</taxon>
        <taxon>Trypanosoma</taxon>
    </lineage>
</organism>
<keyword evidence="6" id="KW-1185">Reference proteome</keyword>
<evidence type="ECO:0000313" key="6">
    <source>
        <dbReference type="Proteomes" id="UP000284403"/>
    </source>
</evidence>
<dbReference type="GO" id="GO:0006646">
    <property type="term" value="P:phosphatidylethanolamine biosynthetic process"/>
    <property type="evidence" value="ECO:0007669"/>
    <property type="project" value="TreeGrafter"/>
</dbReference>
<dbReference type="PANTHER" id="PTHR22603">
    <property type="entry name" value="CHOLINE/ETHANOALAMINE KINASE"/>
    <property type="match status" value="1"/>
</dbReference>
<dbReference type="GO" id="GO:0005737">
    <property type="term" value="C:cytoplasm"/>
    <property type="evidence" value="ECO:0007669"/>
    <property type="project" value="TreeGrafter"/>
</dbReference>
<proteinExistence type="inferred from homology"/>
<dbReference type="Gene3D" id="3.30.200.20">
    <property type="entry name" value="Phosphorylase Kinase, domain 1"/>
    <property type="match status" value="1"/>
</dbReference>
<keyword evidence="5" id="KW-0808">Transferase</keyword>
<dbReference type="EC" id="2.7.1.82" evidence="3"/>
<comment type="pathway">
    <text evidence="1">Phospholipid metabolism; phosphatidylethanolamine biosynthesis; phosphatidylethanolamine from ethanolamine: step 1/3.</text>
</comment>
<dbReference type="Proteomes" id="UP000284403">
    <property type="component" value="Unassembled WGS sequence"/>
</dbReference>
<evidence type="ECO:0000313" key="5">
    <source>
        <dbReference type="EMBL" id="RNF25899.1"/>
    </source>
</evidence>
<dbReference type="RefSeq" id="XP_029231105.1">
    <property type="nucleotide sequence ID" value="XM_029368801.1"/>
</dbReference>
<dbReference type="SUPFAM" id="SSF56112">
    <property type="entry name" value="Protein kinase-like (PK-like)"/>
    <property type="match status" value="1"/>
</dbReference>
<protein>
    <recommendedName>
        <fullName evidence="3">ethanolamine kinase</fullName>
        <ecNumber evidence="3">2.7.1.82</ecNumber>
    </recommendedName>
</protein>
<comment type="similarity">
    <text evidence="2">Belongs to the choline/ethanolamine kinase family.</text>
</comment>
<dbReference type="GO" id="GO:0004305">
    <property type="term" value="F:ethanolamine kinase activity"/>
    <property type="evidence" value="ECO:0007669"/>
    <property type="project" value="UniProtKB-EC"/>
</dbReference>
<evidence type="ECO:0000256" key="4">
    <source>
        <dbReference type="SAM" id="MobiDB-lite"/>
    </source>
</evidence>
<feature type="compositionally biased region" description="Low complexity" evidence="4">
    <location>
        <begin position="70"/>
        <end position="80"/>
    </location>
</feature>
<reference evidence="5 6" key="1">
    <citation type="journal article" date="2018" name="BMC Genomics">
        <title>Genomic comparison of Trypanosoma conorhini and Trypanosoma rangeli to Trypanosoma cruzi strains of high and low virulence.</title>
        <authorList>
            <person name="Bradwell K.R."/>
            <person name="Koparde V.N."/>
            <person name="Matveyev A.V."/>
            <person name="Serrano M.G."/>
            <person name="Alves J.M."/>
            <person name="Parikh H."/>
            <person name="Huang B."/>
            <person name="Lee V."/>
            <person name="Espinosa-Alvarez O."/>
            <person name="Ortiz P.A."/>
            <person name="Costa-Martins A.G."/>
            <person name="Teixeira M.M."/>
            <person name="Buck G.A."/>
        </authorList>
    </citation>
    <scope>NUCLEOTIDE SEQUENCE [LARGE SCALE GENOMIC DNA]</scope>
    <source>
        <strain evidence="5 6">025E</strain>
    </source>
</reference>
<dbReference type="Gene3D" id="3.90.1200.10">
    <property type="match status" value="1"/>
</dbReference>
<keyword evidence="5" id="KW-0418">Kinase</keyword>
<dbReference type="InterPro" id="IPR011009">
    <property type="entry name" value="Kinase-like_dom_sf"/>
</dbReference>
<dbReference type="OrthoDB" id="10267235at2759"/>
<sequence>MQLKGERPSLPSNGVKQTGVQLTQRAIPDDAAARREAIVDIVLMLCPDVLFPAGSPPAAFGRPGFSEARGGSSSSDGNGSRVPGAGAAAEELCVERLSGGITNELFRVYHPADDTHSVVVRVFGRETERVITRESEFFYQSFFIPTYVRGRNFLVYRFLNRYRALSFTELAQEASKMACEVAAFQVRATLGARCDHHDPQLSAEERAYWNDVGPTLGGRHAAVSDVCRFDREENYTLHALTRWAEQMLSEGVLGKVCAGKRAEYEGVATQLEREASWVQRLLLRHASVLGESVCHNDLLGANIMRHLESGALTIIDFDYVKRNYFLFDIANHFNEYAGLECDYDHYFPSDAEMSSFIGLYRKAMRAELHRHRERARGMQLEEIIPGEKVFFLSEVDDEGEEEMIAHWVRLVKLLTLASHLSWGIWALLQEAVSALEVDFLFYAKCRLKRYLETKDTFSSGFL</sequence>